<name>A0A1I7Z9R8_9BILA</name>
<accession>A0A1I7Z9R8</accession>
<proteinExistence type="predicted"/>
<dbReference type="Proteomes" id="UP000095287">
    <property type="component" value="Unplaced"/>
</dbReference>
<sequence length="394" mass="45853">MDSVPYEFVASVMRVKLSSPWIEGIADCRLLGAKYGIIAEMVAQSFLYCDMTIPGVLSQTSLSEDIVFSSSPSFRHVIKKPTRGVPSPAPVRDVLFFVVDAKDVIVQTSENREKGLSVRRLRTLMDNCRFVPFRQLNLLNFGPDQFGSFLYAPGVTSFFNRVELQYHGNYWFKRMLLIFVEKKKIESLKLIMPENMDDSPTWLQDALTTIFLQPQFKHMELAGSFCDWIKDLVNRLISQWMERPETFSRMSKSIRYPYKARMLSKDALSQFEFRTIRRKNREDRRIIRLISRRFDRHHPTEVERRLIAKVFARKFEGWKYTGDYLFCQEATSMNLTFAFNEGKMARFLKGLKPSFLTMTMEQSLADAFAVLFLSCCVLGLAYYALLSIWSALSR</sequence>
<keyword evidence="1" id="KW-1133">Transmembrane helix</keyword>
<evidence type="ECO:0000313" key="2">
    <source>
        <dbReference type="Proteomes" id="UP000095287"/>
    </source>
</evidence>
<keyword evidence="1" id="KW-0472">Membrane</keyword>
<evidence type="ECO:0000256" key="1">
    <source>
        <dbReference type="SAM" id="Phobius"/>
    </source>
</evidence>
<organism evidence="2 3">
    <name type="scientific">Steinernema glaseri</name>
    <dbReference type="NCBI Taxonomy" id="37863"/>
    <lineage>
        <taxon>Eukaryota</taxon>
        <taxon>Metazoa</taxon>
        <taxon>Ecdysozoa</taxon>
        <taxon>Nematoda</taxon>
        <taxon>Chromadorea</taxon>
        <taxon>Rhabditida</taxon>
        <taxon>Tylenchina</taxon>
        <taxon>Panagrolaimomorpha</taxon>
        <taxon>Strongyloidoidea</taxon>
        <taxon>Steinernematidae</taxon>
        <taxon>Steinernema</taxon>
    </lineage>
</organism>
<keyword evidence="2" id="KW-1185">Reference proteome</keyword>
<keyword evidence="1" id="KW-0812">Transmembrane</keyword>
<reference evidence="3" key="1">
    <citation type="submission" date="2016-11" db="UniProtKB">
        <authorList>
            <consortium name="WormBaseParasite"/>
        </authorList>
    </citation>
    <scope>IDENTIFICATION</scope>
</reference>
<feature type="transmembrane region" description="Helical" evidence="1">
    <location>
        <begin position="367"/>
        <end position="392"/>
    </location>
</feature>
<protein>
    <submittedName>
        <fullName evidence="3">Uncharacterized protein</fullName>
    </submittedName>
</protein>
<dbReference type="WBParaSite" id="L893_g24017.t1">
    <property type="protein sequence ID" value="L893_g24017.t1"/>
    <property type="gene ID" value="L893_g24017"/>
</dbReference>
<dbReference type="AlphaFoldDB" id="A0A1I7Z9R8"/>
<evidence type="ECO:0000313" key="3">
    <source>
        <dbReference type="WBParaSite" id="L893_g24017.t1"/>
    </source>
</evidence>